<dbReference type="VEuPathDB" id="FungiDB:PADG_00117"/>
<dbReference type="PANTHER" id="PTHR31306">
    <property type="entry name" value="ALPHA-1,6-MANNOSYLTRANSFERASE MNN11-RELATED"/>
    <property type="match status" value="1"/>
</dbReference>
<feature type="region of interest" description="Disordered" evidence="4">
    <location>
        <begin position="1"/>
        <end position="63"/>
    </location>
</feature>
<dbReference type="GO" id="GO:0016757">
    <property type="term" value="F:glycosyltransferase activity"/>
    <property type="evidence" value="ECO:0007669"/>
    <property type="project" value="UniProtKB-KW"/>
</dbReference>
<feature type="compositionally biased region" description="Low complexity" evidence="4">
    <location>
        <begin position="48"/>
        <end position="63"/>
    </location>
</feature>
<dbReference type="Gene3D" id="3.90.550.10">
    <property type="entry name" value="Spore Coat Polysaccharide Biosynthesis Protein SpsA, Chain A"/>
    <property type="match status" value="1"/>
</dbReference>
<dbReference type="InterPro" id="IPR029044">
    <property type="entry name" value="Nucleotide-diphossugar_trans"/>
</dbReference>
<dbReference type="Proteomes" id="UP000242814">
    <property type="component" value="Unassembled WGS sequence"/>
</dbReference>
<dbReference type="GO" id="GO:0006487">
    <property type="term" value="P:protein N-linked glycosylation"/>
    <property type="evidence" value="ECO:0007669"/>
    <property type="project" value="TreeGrafter"/>
</dbReference>
<feature type="compositionally biased region" description="Polar residues" evidence="4">
    <location>
        <begin position="32"/>
        <end position="47"/>
    </location>
</feature>
<feature type="compositionally biased region" description="Low complexity" evidence="4">
    <location>
        <begin position="1"/>
        <end position="19"/>
    </location>
</feature>
<evidence type="ECO:0000256" key="2">
    <source>
        <dbReference type="ARBA" id="ARBA00022676"/>
    </source>
</evidence>
<dbReference type="Pfam" id="PF05637">
    <property type="entry name" value="Glyco_transf_34"/>
    <property type="match status" value="1"/>
</dbReference>
<evidence type="ECO:0000313" key="6">
    <source>
        <dbReference type="Proteomes" id="UP000242814"/>
    </source>
</evidence>
<evidence type="ECO:0000256" key="4">
    <source>
        <dbReference type="SAM" id="MobiDB-lite"/>
    </source>
</evidence>
<organism evidence="5 6">
    <name type="scientific">Paracoccidioides brasiliensis</name>
    <dbReference type="NCBI Taxonomy" id="121759"/>
    <lineage>
        <taxon>Eukaryota</taxon>
        <taxon>Fungi</taxon>
        <taxon>Dikarya</taxon>
        <taxon>Ascomycota</taxon>
        <taxon>Pezizomycotina</taxon>
        <taxon>Eurotiomycetes</taxon>
        <taxon>Eurotiomycetidae</taxon>
        <taxon>Onygenales</taxon>
        <taxon>Ajellomycetaceae</taxon>
        <taxon>Paracoccidioides</taxon>
    </lineage>
</organism>
<comment type="similarity">
    <text evidence="1">Belongs to the glycosyltransferase 34 family.</text>
</comment>
<keyword evidence="3" id="KW-0808">Transferase</keyword>
<proteinExistence type="inferred from homology"/>
<keyword evidence="2" id="KW-0328">Glycosyltransferase</keyword>
<evidence type="ECO:0000313" key="5">
    <source>
        <dbReference type="EMBL" id="ODH13971.1"/>
    </source>
</evidence>
<evidence type="ECO:0000256" key="1">
    <source>
        <dbReference type="ARBA" id="ARBA00005664"/>
    </source>
</evidence>
<accession>A0A1D2J6L1</accession>
<sequence length="498" mass="57088">MDTGPSPTPMSLSSSPSPRRGGGWPSPGLPTGANSSGGSSPSRGFQDTSNSNTSSGNGTFHANGSPLSVRAAAAAGGSSVPWASAKAKSRRIVGYPSFSTRNNGFFSRQRRKISASLPRFRVNSMLEYGEKEKLGRGRWSGAGALLRARIKSLLYTVVRKWRFRSILLLLLSFIFWFSYSARIMQSYRGSSLGGGKKIVLIVGSNIGGGVMEWKGPREWAIERDSLKNKKNYVKRWGYDLEIVNMVTKRRYAHEWRESWEKVDAIRQAMRRYPRAEWFWWLDLHTYIMEPSFSVQSHILNNLESKIYRDINFFNPLNITHPPPVPYLDPISLSPTGDGKSSSVNMVISQDCTGFNLGSFMVRRSAWTERLLDIWWDPVLYEQMHMAWEHNEQDSLAHLYASQPWIRPHIAFVAQRRINAFPPGACGDGTDRQFHYHRKDRDFVVNMAGCNWGRDCWGEMYYYRQLSYWLNRTWWERLKEGLTGLFLKMVGKEEMENKW</sequence>
<protein>
    <recommendedName>
        <fullName evidence="7">Alpha-1,6-mannosyltransferase MNN10</fullName>
    </recommendedName>
</protein>
<name>A0A1D2J6L1_PARBR</name>
<dbReference type="FunFam" id="3.90.550.10:FF:000117">
    <property type="entry name" value="Glycosyltransferase family 34 protein"/>
    <property type="match status" value="1"/>
</dbReference>
<evidence type="ECO:0008006" key="7">
    <source>
        <dbReference type="Google" id="ProtNLM"/>
    </source>
</evidence>
<evidence type="ECO:0000256" key="3">
    <source>
        <dbReference type="ARBA" id="ARBA00022679"/>
    </source>
</evidence>
<reference evidence="5 6" key="1">
    <citation type="submission" date="2016-06" db="EMBL/GenBank/DDBJ databases">
        <authorList>
            <person name="Kjaerup R.B."/>
            <person name="Dalgaard T.S."/>
            <person name="Juul-Madsen H.R."/>
        </authorList>
    </citation>
    <scope>NUCLEOTIDE SEQUENCE [LARGE SCALE GENOMIC DNA]</scope>
    <source>
        <strain evidence="5 6">Pb300</strain>
    </source>
</reference>
<dbReference type="InterPro" id="IPR008630">
    <property type="entry name" value="Glyco_trans_34"/>
</dbReference>
<gene>
    <name evidence="5" type="ORF">ACO22_06768</name>
</gene>
<dbReference type="AlphaFoldDB" id="A0A1D2J6L1"/>
<dbReference type="VEuPathDB" id="FungiDB:PABG_03707"/>
<dbReference type="GO" id="GO:0000139">
    <property type="term" value="C:Golgi membrane"/>
    <property type="evidence" value="ECO:0007669"/>
    <property type="project" value="TreeGrafter"/>
</dbReference>
<dbReference type="PANTHER" id="PTHR31306:SF5">
    <property type="entry name" value="ALPHA-1,6-MANNOSYLTRANSFERASE MNN10-RELATED"/>
    <property type="match status" value="1"/>
</dbReference>
<dbReference type="EMBL" id="LZYO01000394">
    <property type="protein sequence ID" value="ODH13971.1"/>
    <property type="molecule type" value="Genomic_DNA"/>
</dbReference>
<comment type="caution">
    <text evidence="5">The sequence shown here is derived from an EMBL/GenBank/DDBJ whole genome shotgun (WGS) entry which is preliminary data.</text>
</comment>